<evidence type="ECO:0000313" key="1">
    <source>
        <dbReference type="EMBL" id="TVO54369.1"/>
    </source>
</evidence>
<dbReference type="SUPFAM" id="SSF53335">
    <property type="entry name" value="S-adenosyl-L-methionine-dependent methyltransferases"/>
    <property type="match status" value="1"/>
</dbReference>
<dbReference type="InterPro" id="IPR029063">
    <property type="entry name" value="SAM-dependent_MTases_sf"/>
</dbReference>
<gene>
    <name evidence="1" type="ORF">FHP91_13440</name>
</gene>
<evidence type="ECO:0000313" key="2">
    <source>
        <dbReference type="Proteomes" id="UP000319502"/>
    </source>
</evidence>
<keyword evidence="2" id="KW-1185">Reference proteome</keyword>
<protein>
    <submittedName>
        <fullName evidence="1">Class I SAM-dependent methyltransferase</fullName>
    </submittedName>
</protein>
<proteinExistence type="predicted"/>
<dbReference type="AlphaFoldDB" id="A0A557QN75"/>
<reference evidence="1 2" key="1">
    <citation type="submission" date="2019-07" db="EMBL/GenBank/DDBJ databases">
        <title>The pathways for chlorine oxyanion respiration interact through the shared metabolite chlorate.</title>
        <authorList>
            <person name="Barnum T.P."/>
            <person name="Cheng Y."/>
            <person name="Hill K.A."/>
            <person name="Lucas L.N."/>
            <person name="Carlson H.K."/>
            <person name="Coates J.D."/>
        </authorList>
    </citation>
    <scope>NUCLEOTIDE SEQUENCE [LARGE SCALE GENOMIC DNA]</scope>
    <source>
        <strain evidence="1 2">SFB-3</strain>
    </source>
</reference>
<dbReference type="Gene3D" id="3.40.50.150">
    <property type="entry name" value="Vaccinia Virus protein VP39"/>
    <property type="match status" value="1"/>
</dbReference>
<dbReference type="EMBL" id="VMNK01000013">
    <property type="protein sequence ID" value="TVO54369.1"/>
    <property type="molecule type" value="Genomic_DNA"/>
</dbReference>
<keyword evidence="1" id="KW-0808">Transferase</keyword>
<organism evidence="1 2">
    <name type="scientific">Denitromonas halophila</name>
    <dbReference type="NCBI Taxonomy" id="1629404"/>
    <lineage>
        <taxon>Bacteria</taxon>
        <taxon>Pseudomonadati</taxon>
        <taxon>Pseudomonadota</taxon>
        <taxon>Betaproteobacteria</taxon>
        <taxon>Rhodocyclales</taxon>
        <taxon>Zoogloeaceae</taxon>
        <taxon>Denitromonas</taxon>
    </lineage>
</organism>
<accession>A0A557QN75</accession>
<dbReference type="CDD" id="cd02440">
    <property type="entry name" value="AdoMet_MTases"/>
    <property type="match status" value="1"/>
</dbReference>
<dbReference type="OrthoDB" id="9816564at2"/>
<comment type="caution">
    <text evidence="1">The sequence shown here is derived from an EMBL/GenBank/DDBJ whole genome shotgun (WGS) entry which is preliminary data.</text>
</comment>
<keyword evidence="1" id="KW-0489">Methyltransferase</keyword>
<sequence length="308" mass="34430">MALPDRCPLCSAGRESQSVVTRHVYGDASVSRAFFHCAACDVRYQFPGLTPEEEARFYAAEFEGFMASRSGESGGWLKTEQHLVANEPTRMRRMKYLAPYLKQSVDILEVGCSSGFMLYPLAAAGHRCTGIEPSGVFSEFVRGRGIPVYQSVAELQRDVPDARFDLILHFFVLEHIADPGAFLMAQLAMLKPGGRIVFEIPNAADPLYSVYDIPAFERFYWSVAHPWYFSEPSLQFLLTRLGESSEVLRDQRYDLSNHMIWARDGRPGGMGRFAPELGADVEESYKQSLIRSGKCDTLVGIIKKDGGT</sequence>
<dbReference type="Proteomes" id="UP000319502">
    <property type="component" value="Unassembled WGS sequence"/>
</dbReference>
<dbReference type="GO" id="GO:0032259">
    <property type="term" value="P:methylation"/>
    <property type="evidence" value="ECO:0007669"/>
    <property type="project" value="UniProtKB-KW"/>
</dbReference>
<name>A0A557QN75_9RHOO</name>
<dbReference type="GO" id="GO:0008168">
    <property type="term" value="F:methyltransferase activity"/>
    <property type="evidence" value="ECO:0007669"/>
    <property type="project" value="UniProtKB-KW"/>
</dbReference>
<dbReference type="PANTHER" id="PTHR43861">
    <property type="entry name" value="TRANS-ACONITATE 2-METHYLTRANSFERASE-RELATED"/>
    <property type="match status" value="1"/>
</dbReference>
<dbReference type="Pfam" id="PF13489">
    <property type="entry name" value="Methyltransf_23"/>
    <property type="match status" value="1"/>
</dbReference>